<dbReference type="Gene3D" id="2.40.37.20">
    <property type="entry name" value="D-serine dehydratase-like domain"/>
    <property type="match status" value="1"/>
</dbReference>
<comment type="similarity">
    <text evidence="3">Belongs to the DSD1 family.</text>
</comment>
<keyword evidence="6" id="KW-0862">Zinc</keyword>
<evidence type="ECO:0000256" key="10">
    <source>
        <dbReference type="ARBA" id="ARBA00055764"/>
    </source>
</evidence>
<dbReference type="SUPFAM" id="SSF51419">
    <property type="entry name" value="PLP-binding barrel"/>
    <property type="match status" value="1"/>
</dbReference>
<comment type="cofactor">
    <cofactor evidence="1">
        <name>pyridoxal 5'-phosphate</name>
        <dbReference type="ChEBI" id="CHEBI:597326"/>
    </cofactor>
</comment>
<dbReference type="PANTHER" id="PTHR28004:SF2">
    <property type="entry name" value="D-SERINE DEHYDRATASE"/>
    <property type="match status" value="1"/>
</dbReference>
<evidence type="ECO:0000259" key="14">
    <source>
        <dbReference type="SMART" id="SM01119"/>
    </source>
</evidence>
<dbReference type="InterPro" id="IPR026956">
    <property type="entry name" value="D-ser_dehydrat-like_dom"/>
</dbReference>
<evidence type="ECO:0000256" key="1">
    <source>
        <dbReference type="ARBA" id="ARBA00001933"/>
    </source>
</evidence>
<dbReference type="AlphaFoldDB" id="A0A1B9GM82"/>
<dbReference type="OrthoDB" id="20198at2759"/>
<evidence type="ECO:0000256" key="4">
    <source>
        <dbReference type="ARBA" id="ARBA00022575"/>
    </source>
</evidence>
<dbReference type="InterPro" id="IPR051466">
    <property type="entry name" value="D-amino_acid_metab_enzyme"/>
</dbReference>
<dbReference type="SMART" id="SM01119">
    <property type="entry name" value="D-ser_dehydrat"/>
    <property type="match status" value="1"/>
</dbReference>
<organism evidence="15 16">
    <name type="scientific">Kwoniella heveanensis BCC8398</name>
    <dbReference type="NCBI Taxonomy" id="1296120"/>
    <lineage>
        <taxon>Eukaryota</taxon>
        <taxon>Fungi</taxon>
        <taxon>Dikarya</taxon>
        <taxon>Basidiomycota</taxon>
        <taxon>Agaricomycotina</taxon>
        <taxon>Tremellomycetes</taxon>
        <taxon>Tremellales</taxon>
        <taxon>Cryptococcaceae</taxon>
        <taxon>Kwoniella</taxon>
    </lineage>
</organism>
<sequence length="485" mass="51784">MSSATATATATATQTDLSLYSLPNKPALRSAFVGKRLNELRTPALVVDRKVFRNNCDKVTRKAKNRGMKFRAHVKTHKTTEGTRLQVQAAGGVKATICSTMVEVWKIIEEGLVDEGLVDDILYSMPIGGDKIPDIDAAQQRVGDKAIVRVMVDHPAQIGLLDKFNEQSGRTLGWGVFVKVDGGGRRAGVPPTSDQMKDLIKAIVASKHVDIFGFYSHFGQSYASDSLSKGSDYFAGEVECVSAAARVARELGASGSSWVFSAGATPTAHAAVSESEGELNAQIQGLDGVLELHAGCYCMCDLQQHATTLIPTSSLALTVLTRVVSLYPHRGQGPASAQGSAQGEAMCDAGALAFSKDTGPYPGFGRVIAPAGMRDAGWEVGRISQEHGTLVKRKLQLEGEEENSNRRWGDTESEGGANEAAAAHLEIGQMLRIVPQHACLACANFPWIYVIDGDGEGDRDEGGAEAGATELEQQVVDVWVPWKGW</sequence>
<comment type="catalytic activity">
    <reaction evidence="9">
        <text>D-serine = pyruvate + NH4(+)</text>
        <dbReference type="Rhea" id="RHEA:13977"/>
        <dbReference type="ChEBI" id="CHEBI:15361"/>
        <dbReference type="ChEBI" id="CHEBI:28938"/>
        <dbReference type="ChEBI" id="CHEBI:35247"/>
        <dbReference type="EC" id="4.3.1.18"/>
    </reaction>
    <physiologicalReaction direction="left-to-right" evidence="9">
        <dbReference type="Rhea" id="RHEA:13978"/>
    </physiologicalReaction>
</comment>
<name>A0A1B9GM82_9TREE</name>
<dbReference type="GO" id="GO:0008721">
    <property type="term" value="F:D-serine ammonia-lyase activity"/>
    <property type="evidence" value="ECO:0007669"/>
    <property type="project" value="UniProtKB-EC"/>
</dbReference>
<evidence type="ECO:0000256" key="12">
    <source>
        <dbReference type="ARBA" id="ARBA00069616"/>
    </source>
</evidence>
<protein>
    <recommendedName>
        <fullName evidence="12">D-serine dehydratase</fullName>
        <ecNumber evidence="11">4.3.1.18</ecNumber>
    </recommendedName>
    <alternativeName>
        <fullName evidence="13">D-serine deaminase</fullName>
    </alternativeName>
</protein>
<dbReference type="Pfam" id="PF14031">
    <property type="entry name" value="D-ser_dehydrat"/>
    <property type="match status" value="1"/>
</dbReference>
<dbReference type="STRING" id="1296120.A0A1B9GM82"/>
<evidence type="ECO:0000256" key="11">
    <source>
        <dbReference type="ARBA" id="ARBA00066349"/>
    </source>
</evidence>
<comment type="function">
    <text evidence="10">Catalyzes the conversion of D-serine to pyruvate and ammonia. May play a role in D-serine detoxification.</text>
</comment>
<dbReference type="EMBL" id="KI669511">
    <property type="protein sequence ID" value="OCF31985.1"/>
    <property type="molecule type" value="Genomic_DNA"/>
</dbReference>
<dbReference type="GO" id="GO:0009636">
    <property type="term" value="P:response to toxic substance"/>
    <property type="evidence" value="ECO:0007669"/>
    <property type="project" value="UniProtKB-KW"/>
</dbReference>
<evidence type="ECO:0000256" key="3">
    <source>
        <dbReference type="ARBA" id="ARBA00005323"/>
    </source>
</evidence>
<keyword evidence="16" id="KW-1185">Reference proteome</keyword>
<dbReference type="Proteomes" id="UP000092666">
    <property type="component" value="Unassembled WGS sequence"/>
</dbReference>
<dbReference type="PANTHER" id="PTHR28004">
    <property type="entry name" value="ZGC:162816-RELATED"/>
    <property type="match status" value="1"/>
</dbReference>
<dbReference type="GO" id="GO:0036088">
    <property type="term" value="P:D-serine catabolic process"/>
    <property type="evidence" value="ECO:0007669"/>
    <property type="project" value="TreeGrafter"/>
</dbReference>
<keyword evidence="4" id="KW-0216">Detoxification</keyword>
<evidence type="ECO:0000256" key="6">
    <source>
        <dbReference type="ARBA" id="ARBA00022833"/>
    </source>
</evidence>
<dbReference type="InterPro" id="IPR029066">
    <property type="entry name" value="PLP-binding_barrel"/>
</dbReference>
<dbReference type="GO" id="GO:0046872">
    <property type="term" value="F:metal ion binding"/>
    <property type="evidence" value="ECO:0007669"/>
    <property type="project" value="UniProtKB-KW"/>
</dbReference>
<dbReference type="Pfam" id="PF01168">
    <property type="entry name" value="Ala_racemase_N"/>
    <property type="match status" value="1"/>
</dbReference>
<evidence type="ECO:0000256" key="8">
    <source>
        <dbReference type="ARBA" id="ARBA00023239"/>
    </source>
</evidence>
<gene>
    <name evidence="15" type="ORF">I316_06371</name>
</gene>
<dbReference type="InterPro" id="IPR042208">
    <property type="entry name" value="D-ser_dehydrat-like_sf"/>
</dbReference>
<evidence type="ECO:0000256" key="13">
    <source>
        <dbReference type="ARBA" id="ARBA00075219"/>
    </source>
</evidence>
<evidence type="ECO:0000256" key="2">
    <source>
        <dbReference type="ARBA" id="ARBA00001947"/>
    </source>
</evidence>
<keyword evidence="5" id="KW-0479">Metal-binding</keyword>
<feature type="domain" description="D-serine dehydratase-like" evidence="14">
    <location>
        <begin position="316"/>
        <end position="452"/>
    </location>
</feature>
<dbReference type="EC" id="4.3.1.18" evidence="11"/>
<evidence type="ECO:0000256" key="9">
    <source>
        <dbReference type="ARBA" id="ARBA00051198"/>
    </source>
</evidence>
<comment type="cofactor">
    <cofactor evidence="2">
        <name>Zn(2+)</name>
        <dbReference type="ChEBI" id="CHEBI:29105"/>
    </cofactor>
</comment>
<dbReference type="Gene3D" id="3.20.20.10">
    <property type="entry name" value="Alanine racemase"/>
    <property type="match status" value="1"/>
</dbReference>
<dbReference type="InterPro" id="IPR001608">
    <property type="entry name" value="Ala_racemase_N"/>
</dbReference>
<accession>A0A1B9GM82</accession>
<proteinExistence type="inferred from homology"/>
<dbReference type="FunFam" id="3.20.20.10:FF:000016">
    <property type="entry name" value="D-serine dehydratase"/>
    <property type="match status" value="1"/>
</dbReference>
<keyword evidence="7" id="KW-0663">Pyridoxal phosphate</keyword>
<evidence type="ECO:0000313" key="15">
    <source>
        <dbReference type="EMBL" id="OCF31985.1"/>
    </source>
</evidence>
<evidence type="ECO:0000256" key="7">
    <source>
        <dbReference type="ARBA" id="ARBA00022898"/>
    </source>
</evidence>
<reference evidence="15 16" key="1">
    <citation type="submission" date="2013-07" db="EMBL/GenBank/DDBJ databases">
        <title>The Genome Sequence of Cryptococcus heveanensis BCC8398.</title>
        <authorList>
            <consortium name="The Broad Institute Genome Sequencing Platform"/>
            <person name="Cuomo C."/>
            <person name="Litvintseva A."/>
            <person name="Chen Y."/>
            <person name="Heitman J."/>
            <person name="Sun S."/>
            <person name="Springer D."/>
            <person name="Dromer F."/>
            <person name="Young S.K."/>
            <person name="Zeng Q."/>
            <person name="Gargeya S."/>
            <person name="Fitzgerald M."/>
            <person name="Abouelleil A."/>
            <person name="Alvarado L."/>
            <person name="Berlin A.M."/>
            <person name="Chapman S.B."/>
            <person name="Dewar J."/>
            <person name="Goldberg J."/>
            <person name="Griggs A."/>
            <person name="Gujja S."/>
            <person name="Hansen M."/>
            <person name="Howarth C."/>
            <person name="Imamovic A."/>
            <person name="Larimer J."/>
            <person name="McCowan C."/>
            <person name="Murphy C."/>
            <person name="Pearson M."/>
            <person name="Priest M."/>
            <person name="Roberts A."/>
            <person name="Saif S."/>
            <person name="Shea T."/>
            <person name="Sykes S."/>
            <person name="Wortman J."/>
            <person name="Nusbaum C."/>
            <person name="Birren B."/>
        </authorList>
    </citation>
    <scope>NUCLEOTIDE SEQUENCE [LARGE SCALE GENOMIC DNA]</scope>
    <source>
        <strain evidence="15 16">BCC8398</strain>
    </source>
</reference>
<keyword evidence="8" id="KW-0456">Lyase</keyword>
<reference evidence="16" key="2">
    <citation type="submission" date="2013-12" db="EMBL/GenBank/DDBJ databases">
        <title>Evolution of pathogenesis and genome organization in the Tremellales.</title>
        <authorList>
            <person name="Cuomo C."/>
            <person name="Litvintseva A."/>
            <person name="Heitman J."/>
            <person name="Chen Y."/>
            <person name="Sun S."/>
            <person name="Springer D."/>
            <person name="Dromer F."/>
            <person name="Young S."/>
            <person name="Zeng Q."/>
            <person name="Chapman S."/>
            <person name="Gujja S."/>
            <person name="Saif S."/>
            <person name="Birren B."/>
        </authorList>
    </citation>
    <scope>NUCLEOTIDE SEQUENCE [LARGE SCALE GENOMIC DNA]</scope>
    <source>
        <strain evidence="16">BCC8398</strain>
    </source>
</reference>
<evidence type="ECO:0000313" key="16">
    <source>
        <dbReference type="Proteomes" id="UP000092666"/>
    </source>
</evidence>
<evidence type="ECO:0000256" key="5">
    <source>
        <dbReference type="ARBA" id="ARBA00022723"/>
    </source>
</evidence>